<keyword evidence="3" id="KW-1185">Reference proteome</keyword>
<accession>A0A518BZP9</accession>
<evidence type="ECO:0000256" key="1">
    <source>
        <dbReference type="SAM" id="MobiDB-lite"/>
    </source>
</evidence>
<evidence type="ECO:0000313" key="3">
    <source>
        <dbReference type="Proteomes" id="UP000320386"/>
    </source>
</evidence>
<sequence>MFKLFRKYQAIIVVVGISLLMVAFLLGDTLQGFMVSTPDDVVIGTINGRDVTLEDQRVAQSELRILYNISPIFSAVTGPPNDDESVMRWLMLGYAAEQLNIQVSQTELQAAMASFGIGETELATLAQKLKTKRASITATMSRWLARERVITLLLGRAHLDIELDPSPGLRRMKAQVQAYISQRELQQAINRGDMAAAEPLYRQFGMSMAIASGSQRVSRPLVEQVVSDQQAEVQASLVLLRPGPLGINPEPSEQLINELFETYKDTPAGEGEPYGFGYRFLDRVRIESITIPFDAVLAKATVDESDALAYYEANKDSFRPRDAEGQPDPAQEPLGYREIRSDIRSFLKRQQALERVETIGRDAIATLEAELRAIPRKEGYYVFPEDFAPMTLRQAADAINQKHGIEPTVRLATPGFVDVRDLEYDPVLGNAIIPTSRNERIGIAQYVGSTRELNPALDNPLLTRYLQTGIPGNLMVDPSGSVIIFRVVEAQPARVPDSVDEVRDAVTADARQLAGYNALVELQQAWADRAQNEPLSDIAAEAAVTEIDSGPFSRRTRDRSGLSAVPTLPGIGQDADFVDALFAKARQLHDQSDIETFQPGERIVVRPIPGALSLALARIDSYTPLNRNRFEMMLQDMTLPALVSESLITGDEPQPLELKVLMKAVGYQPAEGEPLADELETETTTEPPADNESA</sequence>
<proteinExistence type="predicted"/>
<dbReference type="AlphaFoldDB" id="A0A518BZP9"/>
<dbReference type="KEGG" id="mcad:Pan265_23090"/>
<organism evidence="2 3">
    <name type="scientific">Mucisphaera calidilacus</name>
    <dbReference type="NCBI Taxonomy" id="2527982"/>
    <lineage>
        <taxon>Bacteria</taxon>
        <taxon>Pseudomonadati</taxon>
        <taxon>Planctomycetota</taxon>
        <taxon>Phycisphaerae</taxon>
        <taxon>Phycisphaerales</taxon>
        <taxon>Phycisphaeraceae</taxon>
        <taxon>Mucisphaera</taxon>
    </lineage>
</organism>
<name>A0A518BZP9_9BACT</name>
<feature type="region of interest" description="Disordered" evidence="1">
    <location>
        <begin position="671"/>
        <end position="694"/>
    </location>
</feature>
<protein>
    <recommendedName>
        <fullName evidence="4">Peptidyl-prolyl cis-trans isomerase D</fullName>
    </recommendedName>
</protein>
<feature type="compositionally biased region" description="Acidic residues" evidence="1">
    <location>
        <begin position="674"/>
        <end position="683"/>
    </location>
</feature>
<dbReference type="RefSeq" id="WP_145446609.1">
    <property type="nucleotide sequence ID" value="NZ_CP036280.1"/>
</dbReference>
<dbReference type="OrthoDB" id="261343at2"/>
<dbReference type="EMBL" id="CP036280">
    <property type="protein sequence ID" value="QDU72444.1"/>
    <property type="molecule type" value="Genomic_DNA"/>
</dbReference>
<gene>
    <name evidence="2" type="ORF">Pan265_23090</name>
</gene>
<evidence type="ECO:0000313" key="2">
    <source>
        <dbReference type="EMBL" id="QDU72444.1"/>
    </source>
</evidence>
<dbReference type="Proteomes" id="UP000320386">
    <property type="component" value="Chromosome"/>
</dbReference>
<feature type="compositionally biased region" description="Low complexity" evidence="1">
    <location>
        <begin position="684"/>
        <end position="694"/>
    </location>
</feature>
<reference evidence="2 3" key="1">
    <citation type="submission" date="2019-02" db="EMBL/GenBank/DDBJ databases">
        <title>Deep-cultivation of Planctomycetes and their phenomic and genomic characterization uncovers novel biology.</title>
        <authorList>
            <person name="Wiegand S."/>
            <person name="Jogler M."/>
            <person name="Boedeker C."/>
            <person name="Pinto D."/>
            <person name="Vollmers J."/>
            <person name="Rivas-Marin E."/>
            <person name="Kohn T."/>
            <person name="Peeters S.H."/>
            <person name="Heuer A."/>
            <person name="Rast P."/>
            <person name="Oberbeckmann S."/>
            <person name="Bunk B."/>
            <person name="Jeske O."/>
            <person name="Meyerdierks A."/>
            <person name="Storesund J.E."/>
            <person name="Kallscheuer N."/>
            <person name="Luecker S."/>
            <person name="Lage O.M."/>
            <person name="Pohl T."/>
            <person name="Merkel B.J."/>
            <person name="Hornburger P."/>
            <person name="Mueller R.-W."/>
            <person name="Bruemmer F."/>
            <person name="Labrenz M."/>
            <person name="Spormann A.M."/>
            <person name="Op den Camp H."/>
            <person name="Overmann J."/>
            <person name="Amann R."/>
            <person name="Jetten M.S.M."/>
            <person name="Mascher T."/>
            <person name="Medema M.H."/>
            <person name="Devos D.P."/>
            <person name="Kaster A.-K."/>
            <person name="Ovreas L."/>
            <person name="Rohde M."/>
            <person name="Galperin M.Y."/>
            <person name="Jogler C."/>
        </authorList>
    </citation>
    <scope>NUCLEOTIDE SEQUENCE [LARGE SCALE GENOMIC DNA]</scope>
    <source>
        <strain evidence="2 3">Pan265</strain>
    </source>
</reference>
<evidence type="ECO:0008006" key="4">
    <source>
        <dbReference type="Google" id="ProtNLM"/>
    </source>
</evidence>